<dbReference type="SUPFAM" id="SSF54999">
    <property type="entry name" value="Ribosomal protein S10"/>
    <property type="match status" value="1"/>
</dbReference>
<feature type="domain" description="Small ribosomal subunit protein uS10" evidence="3">
    <location>
        <begin position="1"/>
        <end position="42"/>
    </location>
</feature>
<dbReference type="EMBL" id="DVLC01000026">
    <property type="protein sequence ID" value="HIT46489.1"/>
    <property type="molecule type" value="Genomic_DNA"/>
</dbReference>
<organism evidence="4 5">
    <name type="scientific">Candidatus Cryptobacteroides merdipullorum</name>
    <dbReference type="NCBI Taxonomy" id="2840771"/>
    <lineage>
        <taxon>Bacteria</taxon>
        <taxon>Pseudomonadati</taxon>
        <taxon>Bacteroidota</taxon>
        <taxon>Bacteroidia</taxon>
        <taxon>Bacteroidales</taxon>
        <taxon>Candidatus Cryptobacteroides</taxon>
    </lineage>
</organism>
<dbReference type="GO" id="GO:1990904">
    <property type="term" value="C:ribonucleoprotein complex"/>
    <property type="evidence" value="ECO:0007669"/>
    <property type="project" value="UniProtKB-KW"/>
</dbReference>
<keyword evidence="1 4" id="KW-0689">Ribosomal protein</keyword>
<dbReference type="InterPro" id="IPR027486">
    <property type="entry name" value="Ribosomal_uS10_dom"/>
</dbReference>
<gene>
    <name evidence="4" type="ORF">IAC35_01375</name>
</gene>
<accession>A0A9D1GME4</accession>
<reference evidence="4" key="1">
    <citation type="submission" date="2020-10" db="EMBL/GenBank/DDBJ databases">
        <authorList>
            <person name="Gilroy R."/>
        </authorList>
    </citation>
    <scope>NUCLEOTIDE SEQUENCE</scope>
    <source>
        <strain evidence="4">ChiHecec2B26-709</strain>
    </source>
</reference>
<dbReference type="AlphaFoldDB" id="A0A9D1GME4"/>
<evidence type="ECO:0000256" key="2">
    <source>
        <dbReference type="ARBA" id="ARBA00023274"/>
    </source>
</evidence>
<protein>
    <submittedName>
        <fullName evidence="4">30S ribosomal protein S10</fullName>
    </submittedName>
</protein>
<dbReference type="Proteomes" id="UP000886881">
    <property type="component" value="Unassembled WGS sequence"/>
</dbReference>
<reference evidence="4" key="2">
    <citation type="journal article" date="2021" name="PeerJ">
        <title>Extensive microbial diversity within the chicken gut microbiome revealed by metagenomics and culture.</title>
        <authorList>
            <person name="Gilroy R."/>
            <person name="Ravi A."/>
            <person name="Getino M."/>
            <person name="Pursley I."/>
            <person name="Horton D.L."/>
            <person name="Alikhan N.F."/>
            <person name="Baker D."/>
            <person name="Gharbi K."/>
            <person name="Hall N."/>
            <person name="Watson M."/>
            <person name="Adriaenssens E.M."/>
            <person name="Foster-Nyarko E."/>
            <person name="Jarju S."/>
            <person name="Secka A."/>
            <person name="Antonio M."/>
            <person name="Oren A."/>
            <person name="Chaudhuri R.R."/>
            <person name="La Ragione R."/>
            <person name="Hildebrand F."/>
            <person name="Pallen M.J."/>
        </authorList>
    </citation>
    <scope>NUCLEOTIDE SEQUENCE</scope>
    <source>
        <strain evidence="4">ChiHecec2B26-709</strain>
    </source>
</reference>
<dbReference type="Pfam" id="PF00338">
    <property type="entry name" value="Ribosomal_S10"/>
    <property type="match status" value="1"/>
</dbReference>
<evidence type="ECO:0000313" key="4">
    <source>
        <dbReference type="EMBL" id="HIT46489.1"/>
    </source>
</evidence>
<evidence type="ECO:0000313" key="5">
    <source>
        <dbReference type="Proteomes" id="UP000886881"/>
    </source>
</evidence>
<evidence type="ECO:0000256" key="1">
    <source>
        <dbReference type="ARBA" id="ARBA00022980"/>
    </source>
</evidence>
<dbReference type="Gene3D" id="3.30.70.600">
    <property type="entry name" value="Ribosomal protein S10 domain"/>
    <property type="match status" value="1"/>
</dbReference>
<dbReference type="GO" id="GO:0005840">
    <property type="term" value="C:ribosome"/>
    <property type="evidence" value="ECO:0007669"/>
    <property type="project" value="UniProtKB-KW"/>
</dbReference>
<proteinExistence type="predicted"/>
<dbReference type="InterPro" id="IPR036838">
    <property type="entry name" value="Ribosomal_uS10_dom_sf"/>
</dbReference>
<feature type="non-terminal residue" evidence="4">
    <location>
        <position position="1"/>
    </location>
</feature>
<evidence type="ECO:0000259" key="3">
    <source>
        <dbReference type="Pfam" id="PF00338"/>
    </source>
</evidence>
<name>A0A9D1GME4_9BACT</name>
<comment type="caution">
    <text evidence="4">The sequence shown here is derived from an EMBL/GenBank/DDBJ whole genome shotgun (WGS) entry which is preliminary data.</text>
</comment>
<keyword evidence="2" id="KW-0687">Ribonucleoprotein</keyword>
<sequence length="43" mass="4966">KSREQFELDSYRRLLDIEDSNAKTVDALMKLELPSGVEVEIKV</sequence>